<comment type="caution">
    <text evidence="1">The sequence shown here is derived from an EMBL/GenBank/DDBJ whole genome shotgun (WGS) entry which is preliminary data.</text>
</comment>
<name>A0AA88G9W3_NAELO</name>
<sequence>MGCMFMKMLTNCSLRLNEEYLKDFYGNRHDVMNYFSEYGSYFHMAVATLYGEAKLHHALYKQLDKHIDPSWKVNDILGRCLMTNDSERF</sequence>
<evidence type="ECO:0000313" key="2">
    <source>
        <dbReference type="Proteomes" id="UP000816034"/>
    </source>
</evidence>
<organism evidence="1 2">
    <name type="scientific">Naegleria lovaniensis</name>
    <name type="common">Amoeba</name>
    <dbReference type="NCBI Taxonomy" id="51637"/>
    <lineage>
        <taxon>Eukaryota</taxon>
        <taxon>Discoba</taxon>
        <taxon>Heterolobosea</taxon>
        <taxon>Tetramitia</taxon>
        <taxon>Eutetramitia</taxon>
        <taxon>Vahlkampfiidae</taxon>
        <taxon>Naegleria</taxon>
    </lineage>
</organism>
<dbReference type="Proteomes" id="UP000816034">
    <property type="component" value="Unassembled WGS sequence"/>
</dbReference>
<evidence type="ECO:0000313" key="1">
    <source>
        <dbReference type="EMBL" id="KAG2374085.1"/>
    </source>
</evidence>
<keyword evidence="2" id="KW-1185">Reference proteome</keyword>
<reference evidence="1 2" key="1">
    <citation type="journal article" date="2018" name="BMC Genomics">
        <title>The genome of Naegleria lovaniensis, the basis for a comparative approach to unravel pathogenicity factors of the human pathogenic amoeba N. fowleri.</title>
        <authorList>
            <person name="Liechti N."/>
            <person name="Schurch N."/>
            <person name="Bruggmann R."/>
            <person name="Wittwer M."/>
        </authorList>
    </citation>
    <scope>NUCLEOTIDE SEQUENCE [LARGE SCALE GENOMIC DNA]</scope>
    <source>
        <strain evidence="1 2">ATCC 30569</strain>
    </source>
</reference>
<protein>
    <submittedName>
        <fullName evidence="1">Uncharacterized protein</fullName>
    </submittedName>
</protein>
<dbReference type="AlphaFoldDB" id="A0AA88G9W3"/>
<dbReference type="EMBL" id="PYSW02000048">
    <property type="protein sequence ID" value="KAG2374085.1"/>
    <property type="molecule type" value="Genomic_DNA"/>
</dbReference>
<proteinExistence type="predicted"/>
<dbReference type="RefSeq" id="XP_044543259.1">
    <property type="nucleotide sequence ID" value="XM_044686789.1"/>
</dbReference>
<accession>A0AA88G9W3</accession>
<dbReference type="GeneID" id="68103618"/>
<gene>
    <name evidence="1" type="ORF">C9374_011164</name>
</gene>